<comment type="caution">
    <text evidence="1">The sequence shown here is derived from an EMBL/GenBank/DDBJ whole genome shotgun (WGS) entry which is preliminary data.</text>
</comment>
<dbReference type="AlphaFoldDB" id="A0A9W6I8I5"/>
<reference evidence="1" key="2">
    <citation type="submission" date="2023-01" db="EMBL/GenBank/DDBJ databases">
        <authorList>
            <person name="Sun Q."/>
            <person name="Evtushenko L."/>
        </authorList>
    </citation>
    <scope>NUCLEOTIDE SEQUENCE</scope>
    <source>
        <strain evidence="1">VKM Ac-2007</strain>
    </source>
</reference>
<proteinExistence type="predicted"/>
<dbReference type="RefSeq" id="WP_271221435.1">
    <property type="nucleotide sequence ID" value="NZ_BAAAVD010000038.1"/>
</dbReference>
<gene>
    <name evidence="1" type="ORF">GCM10017600_65500</name>
</gene>
<reference evidence="1" key="1">
    <citation type="journal article" date="2014" name="Int. J. Syst. Evol. Microbiol.">
        <title>Complete genome sequence of Corynebacterium casei LMG S-19264T (=DSM 44701T), isolated from a smear-ripened cheese.</title>
        <authorList>
            <consortium name="US DOE Joint Genome Institute (JGI-PGF)"/>
            <person name="Walter F."/>
            <person name="Albersmeier A."/>
            <person name="Kalinowski J."/>
            <person name="Ruckert C."/>
        </authorList>
    </citation>
    <scope>NUCLEOTIDE SEQUENCE</scope>
    <source>
        <strain evidence="1">VKM Ac-2007</strain>
    </source>
</reference>
<evidence type="ECO:0000313" key="2">
    <source>
        <dbReference type="Proteomes" id="UP001143474"/>
    </source>
</evidence>
<keyword evidence="2" id="KW-1185">Reference proteome</keyword>
<dbReference type="EMBL" id="BSEV01000020">
    <property type="protein sequence ID" value="GLK13139.1"/>
    <property type="molecule type" value="Genomic_DNA"/>
</dbReference>
<sequence>MSTFPPQAAPVRRPELVQPHTTVSLTPATPEHLARVHELLAYDTNFNERQAYTPPTYQEATLSALPTLSALSRLPAAF</sequence>
<organism evidence="1 2">
    <name type="scientific">Streptosporangium carneum</name>
    <dbReference type="NCBI Taxonomy" id="47481"/>
    <lineage>
        <taxon>Bacteria</taxon>
        <taxon>Bacillati</taxon>
        <taxon>Actinomycetota</taxon>
        <taxon>Actinomycetes</taxon>
        <taxon>Streptosporangiales</taxon>
        <taxon>Streptosporangiaceae</taxon>
        <taxon>Streptosporangium</taxon>
    </lineage>
</organism>
<evidence type="ECO:0000313" key="1">
    <source>
        <dbReference type="EMBL" id="GLK13139.1"/>
    </source>
</evidence>
<name>A0A9W6I8I5_9ACTN</name>
<accession>A0A9W6I8I5</accession>
<protein>
    <submittedName>
        <fullName evidence="1">Uncharacterized protein</fullName>
    </submittedName>
</protein>
<dbReference type="Proteomes" id="UP001143474">
    <property type="component" value="Unassembled WGS sequence"/>
</dbReference>